<dbReference type="RefSeq" id="WP_045032288.1">
    <property type="nucleotide sequence ID" value="NZ_JRHC01000005.1"/>
</dbReference>
<name>A0A0D8J7M5_9BACT</name>
<reference evidence="1 2" key="1">
    <citation type="submission" date="2014-09" db="EMBL/GenBank/DDBJ databases">
        <title>Draft Genome Sequence of Draconibacterium sp. JN14CK-3.</title>
        <authorList>
            <person name="Dong C."/>
            <person name="Lai Q."/>
            <person name="Shao Z."/>
        </authorList>
    </citation>
    <scope>NUCLEOTIDE SEQUENCE [LARGE SCALE GENOMIC DNA]</scope>
    <source>
        <strain evidence="1 2">JN14CK-3</strain>
    </source>
</reference>
<dbReference type="Proteomes" id="UP000032544">
    <property type="component" value="Unassembled WGS sequence"/>
</dbReference>
<evidence type="ECO:0008006" key="3">
    <source>
        <dbReference type="Google" id="ProtNLM"/>
    </source>
</evidence>
<keyword evidence="2" id="KW-1185">Reference proteome</keyword>
<proteinExistence type="predicted"/>
<accession>A0A0D8J7M5</accession>
<protein>
    <recommendedName>
        <fullName evidence="3">Fe-S-cluster oxidoreductase</fullName>
    </recommendedName>
</protein>
<dbReference type="OrthoDB" id="9806610at2"/>
<gene>
    <name evidence="1" type="ORF">LH29_18405</name>
</gene>
<comment type="caution">
    <text evidence="1">The sequence shown here is derived from an EMBL/GenBank/DDBJ whole genome shotgun (WGS) entry which is preliminary data.</text>
</comment>
<dbReference type="STRING" id="1544798.LH29_18405"/>
<organism evidence="1 2">
    <name type="scientific">Draconibacterium sediminis</name>
    <dbReference type="NCBI Taxonomy" id="1544798"/>
    <lineage>
        <taxon>Bacteria</taxon>
        <taxon>Pseudomonadati</taxon>
        <taxon>Bacteroidota</taxon>
        <taxon>Bacteroidia</taxon>
        <taxon>Marinilabiliales</taxon>
        <taxon>Prolixibacteraceae</taxon>
        <taxon>Draconibacterium</taxon>
    </lineage>
</organism>
<dbReference type="EMBL" id="JRHC01000005">
    <property type="protein sequence ID" value="KJF42521.1"/>
    <property type="molecule type" value="Genomic_DNA"/>
</dbReference>
<dbReference type="AlphaFoldDB" id="A0A0D8J7M5"/>
<sequence length="197" mass="22635">MNIVRKVRAVEKLFKTLEKDILKLQEKTGLHCVDNCIKCCTTSNITASALEFYPLAYYLHKHNLADSVLVNIDQINDPKICPVLNYMSTENRRAGCMFYEQRGLICRLFSYNYRTDKHGTRLIAACKTINEEQTVLVANANRILLTKPLGPKATAYYQRLQFIDFKEAQKQYPIGEAIRIAVESVVTYFHYSGKKVV</sequence>
<evidence type="ECO:0000313" key="1">
    <source>
        <dbReference type="EMBL" id="KJF42521.1"/>
    </source>
</evidence>
<evidence type="ECO:0000313" key="2">
    <source>
        <dbReference type="Proteomes" id="UP000032544"/>
    </source>
</evidence>